<keyword evidence="1" id="KW-1185">Reference proteome</keyword>
<dbReference type="Proteomes" id="UP000887574">
    <property type="component" value="Unplaced"/>
</dbReference>
<evidence type="ECO:0000313" key="2">
    <source>
        <dbReference type="WBParaSite" id="jg14016"/>
    </source>
</evidence>
<protein>
    <submittedName>
        <fullName evidence="2">Uncharacterized protein</fullName>
    </submittedName>
</protein>
<name>A0A915CZY4_9BILA</name>
<sequence>MIPNCHDPTVLSANCHDPTVMSANCHDPTVLSANCHDPTVMSPTVMQEEQKGILTGSQRNDATFFYQTIRVGIHALILRCWGLLSCCLRQLFRFYTNVRQVAMVIPFLVVLA</sequence>
<proteinExistence type="predicted"/>
<dbReference type="AlphaFoldDB" id="A0A915CZY4"/>
<organism evidence="1 2">
    <name type="scientific">Ditylenchus dipsaci</name>
    <dbReference type="NCBI Taxonomy" id="166011"/>
    <lineage>
        <taxon>Eukaryota</taxon>
        <taxon>Metazoa</taxon>
        <taxon>Ecdysozoa</taxon>
        <taxon>Nematoda</taxon>
        <taxon>Chromadorea</taxon>
        <taxon>Rhabditida</taxon>
        <taxon>Tylenchina</taxon>
        <taxon>Tylenchomorpha</taxon>
        <taxon>Sphaerularioidea</taxon>
        <taxon>Anguinidae</taxon>
        <taxon>Anguininae</taxon>
        <taxon>Ditylenchus</taxon>
    </lineage>
</organism>
<dbReference type="WBParaSite" id="jg14016">
    <property type="protein sequence ID" value="jg14016"/>
    <property type="gene ID" value="jg14016"/>
</dbReference>
<evidence type="ECO:0000313" key="1">
    <source>
        <dbReference type="Proteomes" id="UP000887574"/>
    </source>
</evidence>
<accession>A0A915CZY4</accession>
<reference evidence="2" key="1">
    <citation type="submission" date="2022-11" db="UniProtKB">
        <authorList>
            <consortium name="WormBaseParasite"/>
        </authorList>
    </citation>
    <scope>IDENTIFICATION</scope>
</reference>